<dbReference type="EC" id="4.2.1.8" evidence="5 9"/>
<dbReference type="HAMAP" id="MF_00106">
    <property type="entry name" value="UxuA"/>
    <property type="match status" value="1"/>
</dbReference>
<dbReference type="GO" id="GO:0008198">
    <property type="term" value="F:ferrous iron binding"/>
    <property type="evidence" value="ECO:0007669"/>
    <property type="project" value="TreeGrafter"/>
</dbReference>
<evidence type="ECO:0000313" key="11">
    <source>
        <dbReference type="Proteomes" id="UP000076268"/>
    </source>
</evidence>
<dbReference type="RefSeq" id="WP_066242311.1">
    <property type="nucleotide sequence ID" value="NZ_LSGP01000017.1"/>
</dbReference>
<dbReference type="AlphaFoldDB" id="A0A154BRR6"/>
<dbReference type="NCBIfam" id="NF003027">
    <property type="entry name" value="PRK03906.1"/>
    <property type="match status" value="2"/>
</dbReference>
<evidence type="ECO:0000256" key="2">
    <source>
        <dbReference type="ARBA" id="ARBA00002713"/>
    </source>
</evidence>
<comment type="cofactor">
    <cofactor evidence="9">
        <name>Fe(2+)</name>
        <dbReference type="ChEBI" id="CHEBI:29033"/>
    </cofactor>
    <cofactor evidence="9">
        <name>Mn(2+)</name>
        <dbReference type="ChEBI" id="CHEBI:29035"/>
    </cofactor>
</comment>
<evidence type="ECO:0000256" key="5">
    <source>
        <dbReference type="ARBA" id="ARBA00012927"/>
    </source>
</evidence>
<comment type="catalytic activity">
    <reaction evidence="1 9">
        <text>D-mannonate = 2-dehydro-3-deoxy-D-gluconate + H2O</text>
        <dbReference type="Rhea" id="RHEA:20097"/>
        <dbReference type="ChEBI" id="CHEBI:15377"/>
        <dbReference type="ChEBI" id="CHEBI:17767"/>
        <dbReference type="ChEBI" id="CHEBI:57990"/>
        <dbReference type="EC" id="4.2.1.8"/>
    </reaction>
</comment>
<evidence type="ECO:0000256" key="6">
    <source>
        <dbReference type="ARBA" id="ARBA00023004"/>
    </source>
</evidence>
<accession>A0A154BRR6</accession>
<keyword evidence="8 9" id="KW-0456">Lyase</keyword>
<dbReference type="PANTHER" id="PTHR30387:SF2">
    <property type="entry name" value="MANNONATE DEHYDRATASE"/>
    <property type="match status" value="1"/>
</dbReference>
<comment type="pathway">
    <text evidence="3 9">Carbohydrate metabolism; pentose and glucuronate interconversion.</text>
</comment>
<keyword evidence="6 9" id="KW-0408">Iron</keyword>
<evidence type="ECO:0000256" key="7">
    <source>
        <dbReference type="ARBA" id="ARBA00023211"/>
    </source>
</evidence>
<dbReference type="Proteomes" id="UP000076268">
    <property type="component" value="Unassembled WGS sequence"/>
</dbReference>
<dbReference type="InterPro" id="IPR004628">
    <property type="entry name" value="Man_deHydtase"/>
</dbReference>
<evidence type="ECO:0000256" key="3">
    <source>
        <dbReference type="ARBA" id="ARBA00004892"/>
    </source>
</evidence>
<dbReference type="UniPathway" id="UPA00246"/>
<keyword evidence="7 9" id="KW-0464">Manganese</keyword>
<dbReference type="GO" id="GO:0042840">
    <property type="term" value="P:D-glucuronate catabolic process"/>
    <property type="evidence" value="ECO:0007669"/>
    <property type="project" value="TreeGrafter"/>
</dbReference>
<comment type="caution">
    <text evidence="10">The sequence shown here is derived from an EMBL/GenBank/DDBJ whole genome shotgun (WGS) entry which is preliminary data.</text>
</comment>
<evidence type="ECO:0000256" key="4">
    <source>
        <dbReference type="ARBA" id="ARBA00007389"/>
    </source>
</evidence>
<evidence type="ECO:0000256" key="1">
    <source>
        <dbReference type="ARBA" id="ARBA00001794"/>
    </source>
</evidence>
<evidence type="ECO:0000256" key="9">
    <source>
        <dbReference type="HAMAP-Rule" id="MF_00106"/>
    </source>
</evidence>
<dbReference type="PIRSF" id="PIRSF016049">
    <property type="entry name" value="Man_dehyd"/>
    <property type="match status" value="1"/>
</dbReference>
<name>A0A154BRR6_ANASB</name>
<dbReference type="EMBL" id="LSGP01000017">
    <property type="protein sequence ID" value="KYZ76587.1"/>
    <property type="molecule type" value="Genomic_DNA"/>
</dbReference>
<dbReference type="PANTHER" id="PTHR30387">
    <property type="entry name" value="MANNONATE DEHYDRATASE"/>
    <property type="match status" value="1"/>
</dbReference>
<dbReference type="STRING" id="1794912.AXX12_09155"/>
<evidence type="ECO:0000313" key="10">
    <source>
        <dbReference type="EMBL" id="KYZ76587.1"/>
    </source>
</evidence>
<dbReference type="Pfam" id="PF03786">
    <property type="entry name" value="UxuA"/>
    <property type="match status" value="1"/>
</dbReference>
<dbReference type="InterPro" id="IPR036237">
    <property type="entry name" value="Xyl_isomerase-like_sf"/>
</dbReference>
<comment type="function">
    <text evidence="2 9">Catalyzes the dehydration of D-mannonate.</text>
</comment>
<dbReference type="NCBIfam" id="TIGR00695">
    <property type="entry name" value="uxuA"/>
    <property type="match status" value="1"/>
</dbReference>
<gene>
    <name evidence="9" type="primary">uxuA</name>
    <name evidence="10" type="ORF">AXX12_09155</name>
</gene>
<keyword evidence="11" id="KW-1185">Reference proteome</keyword>
<dbReference type="GO" id="GO:0008927">
    <property type="term" value="F:mannonate dehydratase activity"/>
    <property type="evidence" value="ECO:0007669"/>
    <property type="project" value="UniProtKB-UniRule"/>
</dbReference>
<comment type="similarity">
    <text evidence="4 9">Belongs to the mannonate dehydratase family.</text>
</comment>
<dbReference type="SUPFAM" id="SSF51658">
    <property type="entry name" value="Xylose isomerase-like"/>
    <property type="match status" value="1"/>
</dbReference>
<dbReference type="Gene3D" id="3.20.20.150">
    <property type="entry name" value="Divalent-metal-dependent TIM barrel enzymes"/>
    <property type="match status" value="1"/>
</dbReference>
<reference evidence="10 11" key="1">
    <citation type="submission" date="2016-02" db="EMBL/GenBank/DDBJ databases">
        <title>Anaerosporomusa subterraneum gen. nov., sp. nov., a spore-forming obligate anaerobe isolated from saprolite.</title>
        <authorList>
            <person name="Choi J.K."/>
            <person name="Shah M."/>
            <person name="Yee N."/>
        </authorList>
    </citation>
    <scope>NUCLEOTIDE SEQUENCE [LARGE SCALE GENOMIC DNA]</scope>
    <source>
        <strain evidence="10 11">RU4</strain>
    </source>
</reference>
<organism evidence="10 11">
    <name type="scientific">Anaerosporomusa subterranea</name>
    <dbReference type="NCBI Taxonomy" id="1794912"/>
    <lineage>
        <taxon>Bacteria</taxon>
        <taxon>Bacillati</taxon>
        <taxon>Bacillota</taxon>
        <taxon>Negativicutes</taxon>
        <taxon>Acetonemataceae</taxon>
        <taxon>Anaerosporomusa</taxon>
    </lineage>
</organism>
<dbReference type="GO" id="GO:0030145">
    <property type="term" value="F:manganese ion binding"/>
    <property type="evidence" value="ECO:0007669"/>
    <property type="project" value="TreeGrafter"/>
</dbReference>
<evidence type="ECO:0000256" key="8">
    <source>
        <dbReference type="ARBA" id="ARBA00023239"/>
    </source>
</evidence>
<sequence length="360" mass="41224">MIMSFRWYGRHNDSIPLQYIRQIPGMRGVVTALFDIPVGEVWPLEQILAVKKDIEDHNMLFHTIESVNIHEDIKLGLPSRDQYIENYQQTLRHLSKAGVKVVCYNFMPVFDWTRTELAKVLPDGSTALAYDQNVLENTDPETLVEEMEKGSNGFEMPGWEKERLRELKRLFALYKDIDEEKLFSHLQYFLAAVIPVAEECDIKLAIHPDDPPWSVFGLPRIVTSKVNLERIIRLVDSPYNGLTICTGALGASPSNEMPDIIRHFGKLGRLHFGHARNVKFDAPGVFHEATHKQDEGSLDMCGIMQAFYDIKFTGCIRPDHGRMIWGETGRPGYGLYDRALGATYLNGLWDMIHYQQEGKK</sequence>
<proteinExistence type="inferred from homology"/>
<dbReference type="OrthoDB" id="9780250at2"/>
<protein>
    <recommendedName>
        <fullName evidence="5 9">Mannonate dehydratase</fullName>
        <ecNumber evidence="5 9">4.2.1.8</ecNumber>
    </recommendedName>
    <alternativeName>
        <fullName evidence="9">D-mannonate hydro-lyase</fullName>
    </alternativeName>
</protein>